<reference evidence="2" key="1">
    <citation type="submission" date="2014-01" db="EMBL/GenBank/DDBJ databases">
        <title>The genome of the white-rot fungus Pycnoporus cinnabarinus: a basidiomycete model with a versatile arsenal for lignocellulosic biomass breakdown.</title>
        <authorList>
            <person name="Levasseur A."/>
            <person name="Lomascolo A."/>
            <person name="Ruiz-Duenas F.J."/>
            <person name="Uzan E."/>
            <person name="Piumi F."/>
            <person name="Kues U."/>
            <person name="Ram A.F.J."/>
            <person name="Murat C."/>
            <person name="Haon M."/>
            <person name="Benoit I."/>
            <person name="Arfi Y."/>
            <person name="Chevret D."/>
            <person name="Drula E."/>
            <person name="Kwon M.J."/>
            <person name="Gouret P."/>
            <person name="Lesage-Meessen L."/>
            <person name="Lombard V."/>
            <person name="Mariette J."/>
            <person name="Noirot C."/>
            <person name="Park J."/>
            <person name="Patyshakuliyeva A."/>
            <person name="Wieneger R.A.B."/>
            <person name="Wosten H.A.B."/>
            <person name="Martin F."/>
            <person name="Coutinho P.M."/>
            <person name="de Vries R."/>
            <person name="Martinez A.T."/>
            <person name="Klopp C."/>
            <person name="Pontarotti P."/>
            <person name="Henrissat B."/>
            <person name="Record E."/>
        </authorList>
    </citation>
    <scope>NUCLEOTIDE SEQUENCE [LARGE SCALE GENOMIC DNA]</scope>
    <source>
        <strain evidence="2">BRFM137</strain>
    </source>
</reference>
<feature type="region of interest" description="Disordered" evidence="1">
    <location>
        <begin position="1147"/>
        <end position="1169"/>
    </location>
</feature>
<evidence type="ECO:0000313" key="3">
    <source>
        <dbReference type="Proteomes" id="UP000029665"/>
    </source>
</evidence>
<name>A0A060SQC7_PYCCI</name>
<sequence>MDLVLEALKSVDAAVRKNKTKEKRRLAEVVGHISSHLVLLIAHKLATFLRESLGVLYKGIGLPALQLASSIFRFAYHERLLPTIGSVHREGQHLWEVVLHALLAGVLDFLDDHDTNHTKTCIGEALFSALGEACFSLTAPKTNVDLRCTAYNILCDAAAFHQVNQQRLQRSDILGGERLGSCIWRTKDYLAMEGLLNLFARTLPSTHNSSSGRAKRTAYIQSVFTSCAPPEVASAGSEIAELLEHVPSSNWDESALKIVGAMARANITYPPRSPQPFAVREVLVFDCVYPSDRLYADDKTFLVNVLLGDEQYDSLEIAYSIVNAISATSIVRDTMQVVVSLKNFPRLGKNVLKPKTSTNQEESVIQVQFDLDVMELERFLGALDSRGLSHLVTSEAQQVLIPKLSLAAAPANLEIDSSGRLVPEPSQEERIETVSQFYKTNESSDDIVGFEAVHVLGDPASRSSSPVEAPLPYSLSEIEHVKLPSTEIVEAAAISVEGDADAITVNTSDVAPALENLIAIHAAAFGLSDEELSEISDCDDHLPLSPSKPSNTLKSSASLVRGRISFQPMPLKAAGMNSSATILARGRAGRIVLDSDVDSPPPTSAPARRTKKAALIPAPTLDDYELLPATSLNPQPEVAPLPVPQVVVSSLPGDETLVSSDNPGKLLRFSDLPGPDFNAALSSPAVVAKSALKSAFAKKCARSKGATLPALDPGTLAADTNAPLSFAAAIETNDIVTEETLSDFVPWPSSPTPSAKKSIKGKLRKRDREQRPSGKAVRGGTNKRKSHVLIQDDSLPAESNAQRPGKRVRKSNAADVTLAGQNDGIPGTVIVEERTEPQPRSPAAVRNTRKYHARKGRTSSPQEDRRRYALRDMEAIDYDALPSPPRTSAATARSSSPLPKGKKVVKLQKEDDRVPQHTAQSKAVSRVDAQVQELPTTTNVSSAKSARKTRASMRARGKALDNTDDVAYLDDDVTLVSAHHDEILGITEDVDAPALSRDGATTSSAQVLANLKKHLPFPVDTRSTPAAVIDLDSKSKSLNEKEMNAAHSQSSASVFEEQHDNLIPGENPQRGVPFIPLRYTEASTPMATTQHDPIVPGGEFVHVPMADRPPSKTKREAETIDLTLESPLPSVRESPIPVLQVEQLPQAVDAEDPNTTNPATESAKPRKIATSDRDDDILRYLRNFDMGVGKHIPRRSTALGKGGKETFVIPRSTEIEGSMYMRNQHRGSGTAFQTQRNDFVHRYTRSALSSEDKPSGGTPMQDLMNVMMRLHEVIVANIESKFESVRHGARIGRNELLQNAISDLQDMRARSVEHFNRLVDLEAEYATAGRGLIQESEDWRKLNGELTVASRPAVERHDRAALSKKFPSSLIVPAF</sequence>
<gene>
    <name evidence="2" type="ORF">BN946_scf185011.g10</name>
</gene>
<comment type="caution">
    <text evidence="2">The sequence shown here is derived from an EMBL/GenBank/DDBJ whole genome shotgun (WGS) entry which is preliminary data.</text>
</comment>
<evidence type="ECO:0000256" key="1">
    <source>
        <dbReference type="SAM" id="MobiDB-lite"/>
    </source>
</evidence>
<dbReference type="OrthoDB" id="3270368at2759"/>
<dbReference type="HOGENOM" id="CLU_004705_0_0_1"/>
<feature type="compositionally biased region" description="Low complexity" evidence="1">
    <location>
        <begin position="886"/>
        <end position="899"/>
    </location>
</feature>
<keyword evidence="3" id="KW-1185">Reference proteome</keyword>
<organism evidence="2 3">
    <name type="scientific">Pycnoporus cinnabarinus</name>
    <name type="common">Cinnabar-red polypore</name>
    <name type="synonym">Trametes cinnabarina</name>
    <dbReference type="NCBI Taxonomy" id="5643"/>
    <lineage>
        <taxon>Eukaryota</taxon>
        <taxon>Fungi</taxon>
        <taxon>Dikarya</taxon>
        <taxon>Basidiomycota</taxon>
        <taxon>Agaricomycotina</taxon>
        <taxon>Agaricomycetes</taxon>
        <taxon>Polyporales</taxon>
        <taxon>Polyporaceae</taxon>
        <taxon>Trametes</taxon>
    </lineage>
</organism>
<feature type="region of interest" description="Disordered" evidence="1">
    <location>
        <begin position="937"/>
        <end position="956"/>
    </location>
</feature>
<dbReference type="OMA" id="IWRTKDY"/>
<feature type="compositionally biased region" description="Basic residues" evidence="1">
    <location>
        <begin position="847"/>
        <end position="857"/>
    </location>
</feature>
<evidence type="ECO:0000313" key="2">
    <source>
        <dbReference type="EMBL" id="CDO76346.1"/>
    </source>
</evidence>
<feature type="compositionally biased region" description="Basic residues" evidence="1">
    <location>
        <begin position="945"/>
        <end position="956"/>
    </location>
</feature>
<dbReference type="Proteomes" id="UP000029665">
    <property type="component" value="Unassembled WGS sequence"/>
</dbReference>
<feature type="region of interest" description="Disordered" evidence="1">
    <location>
        <begin position="743"/>
        <end position="927"/>
    </location>
</feature>
<dbReference type="EMBL" id="CCBP010000366">
    <property type="protein sequence ID" value="CDO76346.1"/>
    <property type="molecule type" value="Genomic_DNA"/>
</dbReference>
<accession>A0A060SQC7</accession>
<feature type="compositionally biased region" description="Basic and acidic residues" evidence="1">
    <location>
        <begin position="862"/>
        <end position="874"/>
    </location>
</feature>
<dbReference type="STRING" id="5643.A0A060SQC7"/>
<proteinExistence type="predicted"/>
<protein>
    <submittedName>
        <fullName evidence="2">Uncharacterized protein</fullName>
    </submittedName>
</protein>